<evidence type="ECO:0000256" key="3">
    <source>
        <dbReference type="PROSITE-ProRule" id="PRU00235"/>
    </source>
</evidence>
<feature type="region of interest" description="Disordered" evidence="4">
    <location>
        <begin position="1"/>
        <end position="100"/>
    </location>
</feature>
<evidence type="ECO:0000256" key="1">
    <source>
        <dbReference type="ARBA" id="ARBA00022658"/>
    </source>
</evidence>
<protein>
    <submittedName>
        <fullName evidence="6">Regulator of chromosome condensation 1/beta-lactamase-inhibitor protein II</fullName>
    </submittedName>
</protein>
<dbReference type="AlphaFoldDB" id="A0A433C5X4"/>
<feature type="repeat" description="RCC1" evidence="3">
    <location>
        <begin position="202"/>
        <end position="256"/>
    </location>
</feature>
<evidence type="ECO:0000259" key="5">
    <source>
        <dbReference type="Pfam" id="PF25390"/>
    </source>
</evidence>
<keyword evidence="1" id="KW-0344">Guanine-nucleotide releasing factor</keyword>
<evidence type="ECO:0000313" key="7">
    <source>
        <dbReference type="Proteomes" id="UP000268093"/>
    </source>
</evidence>
<feature type="domain" description="RCC1-like" evidence="5">
    <location>
        <begin position="100"/>
        <end position="515"/>
    </location>
</feature>
<feature type="compositionally biased region" description="Polar residues" evidence="4">
    <location>
        <begin position="8"/>
        <end position="50"/>
    </location>
</feature>
<dbReference type="InterPro" id="IPR051553">
    <property type="entry name" value="Ran_GTPase-activating"/>
</dbReference>
<reference evidence="6 7" key="1">
    <citation type="journal article" date="2018" name="New Phytol.">
        <title>Phylogenomics of Endogonaceae and evolution of mycorrhizas within Mucoromycota.</title>
        <authorList>
            <person name="Chang Y."/>
            <person name="Desiro A."/>
            <person name="Na H."/>
            <person name="Sandor L."/>
            <person name="Lipzen A."/>
            <person name="Clum A."/>
            <person name="Barry K."/>
            <person name="Grigoriev I.V."/>
            <person name="Martin F.M."/>
            <person name="Stajich J.E."/>
            <person name="Smith M.E."/>
            <person name="Bonito G."/>
            <person name="Spatafora J.W."/>
        </authorList>
    </citation>
    <scope>NUCLEOTIDE SEQUENCE [LARGE SCALE GENOMIC DNA]</scope>
    <source>
        <strain evidence="6 7">GMNB39</strain>
    </source>
</reference>
<dbReference type="GO" id="GO:0005085">
    <property type="term" value="F:guanyl-nucleotide exchange factor activity"/>
    <property type="evidence" value="ECO:0007669"/>
    <property type="project" value="TreeGrafter"/>
</dbReference>
<feature type="repeat" description="RCC1" evidence="3">
    <location>
        <begin position="310"/>
        <end position="367"/>
    </location>
</feature>
<feature type="repeat" description="RCC1" evidence="3">
    <location>
        <begin position="466"/>
        <end position="519"/>
    </location>
</feature>
<dbReference type="PANTHER" id="PTHR45982:SF1">
    <property type="entry name" value="REGULATOR OF CHROMOSOME CONDENSATION"/>
    <property type="match status" value="1"/>
</dbReference>
<dbReference type="InterPro" id="IPR000408">
    <property type="entry name" value="Reg_chr_condens"/>
</dbReference>
<keyword evidence="2" id="KW-0677">Repeat</keyword>
<feature type="repeat" description="RCC1" evidence="3">
    <location>
        <begin position="257"/>
        <end position="309"/>
    </location>
</feature>
<accession>A0A433C5X4</accession>
<name>A0A433C5X4_9FUNG</name>
<proteinExistence type="predicted"/>
<feature type="repeat" description="RCC1" evidence="3">
    <location>
        <begin position="368"/>
        <end position="465"/>
    </location>
</feature>
<dbReference type="Proteomes" id="UP000268093">
    <property type="component" value="Unassembled WGS sequence"/>
</dbReference>
<evidence type="ECO:0000256" key="4">
    <source>
        <dbReference type="SAM" id="MobiDB-lite"/>
    </source>
</evidence>
<gene>
    <name evidence="6" type="ORF">BC936DRAFT_138547</name>
</gene>
<evidence type="ECO:0000313" key="6">
    <source>
        <dbReference type="EMBL" id="RUP33937.1"/>
    </source>
</evidence>
<dbReference type="GO" id="GO:0005737">
    <property type="term" value="C:cytoplasm"/>
    <property type="evidence" value="ECO:0007669"/>
    <property type="project" value="TreeGrafter"/>
</dbReference>
<feature type="repeat" description="RCC1" evidence="3">
    <location>
        <begin position="152"/>
        <end position="201"/>
    </location>
</feature>
<dbReference type="Pfam" id="PF25390">
    <property type="entry name" value="WD40_RLD"/>
    <property type="match status" value="1"/>
</dbReference>
<comment type="caution">
    <text evidence="6">The sequence shown here is derived from an EMBL/GenBank/DDBJ whole genome shotgun (WGS) entry which is preliminary data.</text>
</comment>
<organism evidence="6 7">
    <name type="scientific">Jimgerdemannia flammicorona</name>
    <dbReference type="NCBI Taxonomy" id="994334"/>
    <lineage>
        <taxon>Eukaryota</taxon>
        <taxon>Fungi</taxon>
        <taxon>Fungi incertae sedis</taxon>
        <taxon>Mucoromycota</taxon>
        <taxon>Mucoromycotina</taxon>
        <taxon>Endogonomycetes</taxon>
        <taxon>Endogonales</taxon>
        <taxon>Endogonaceae</taxon>
        <taxon>Jimgerdemannia</taxon>
    </lineage>
</organism>
<dbReference type="Gene3D" id="2.130.10.30">
    <property type="entry name" value="Regulator of chromosome condensation 1/beta-lactamase-inhibitor protein II"/>
    <property type="match status" value="1"/>
</dbReference>
<dbReference type="PROSITE" id="PS50012">
    <property type="entry name" value="RCC1_3"/>
    <property type="match status" value="7"/>
</dbReference>
<dbReference type="SUPFAM" id="SSF50985">
    <property type="entry name" value="RCC1/BLIP-II"/>
    <property type="match status" value="1"/>
</dbReference>
<dbReference type="InterPro" id="IPR058923">
    <property type="entry name" value="RCC1-like_dom"/>
</dbReference>
<dbReference type="PROSITE" id="PS00626">
    <property type="entry name" value="RCC1_2"/>
    <property type="match status" value="2"/>
</dbReference>
<keyword evidence="7" id="KW-1185">Reference proteome</keyword>
<dbReference type="PRINTS" id="PR00633">
    <property type="entry name" value="RCCNDNSATION"/>
</dbReference>
<dbReference type="PANTHER" id="PTHR45982">
    <property type="entry name" value="REGULATOR OF CHROMOSOME CONDENSATION"/>
    <property type="match status" value="1"/>
</dbReference>
<evidence type="ECO:0000256" key="2">
    <source>
        <dbReference type="ARBA" id="ARBA00022737"/>
    </source>
</evidence>
<feature type="repeat" description="RCC1" evidence="3">
    <location>
        <begin position="99"/>
        <end position="151"/>
    </location>
</feature>
<dbReference type="OrthoDB" id="61110at2759"/>
<sequence>MYIAHMPNTANPATPPQSATARSLSPSTPDATPRRPQTPTHASPTTQATNLKRPASYESLIPKTPKVSKLTATPVVPSPAARRRDPHLTQTPDLPRDSGRVFVFGNGEIGQLGLGEDVVEKKKPFPLRTLEAEDVVDVVAGGLHTVAITKEGKLWSWGCNDQSALGRSGEETFPGLVENLEGVHIVKVACGGSITAALSREGKVYCWGTYRASDGQLGFSYDADVQTVPTLFQPLAKTTVVDIVAGADHLLALTSQGEVYGWGNGQQNQLGRRIIERRKTNGLIPERLRLKSIVKLGTGGYHSFAVDADGRLWTWGLNNYYQCGLTDQEGGGHDVVIKPTVVSALEGLGRIAQVTGGTHHSIVLMEDGEMYGFGRADWGQLGLDMATMDEVAEVGMDLVPAANTASPPAGADMEVESDGGSSIATTPAAVLIKRAVRMPTRLLSRPDNVVEIDVGSYHNLARTQDGTAYAWGFGETFALGNGEERDEFVPVRVEGQKIQGGKVVALAAGGQHSVLVVKDVDEELNSFAKVRLS</sequence>
<dbReference type="EMBL" id="RBNI01013334">
    <property type="protein sequence ID" value="RUP33937.1"/>
    <property type="molecule type" value="Genomic_DNA"/>
</dbReference>
<dbReference type="InterPro" id="IPR009091">
    <property type="entry name" value="RCC1/BLIP-II"/>
</dbReference>